<organism evidence="1 2">
    <name type="scientific">Saprospira grandis (strain Lewin)</name>
    <dbReference type="NCBI Taxonomy" id="984262"/>
    <lineage>
        <taxon>Bacteria</taxon>
        <taxon>Pseudomonadati</taxon>
        <taxon>Bacteroidota</taxon>
        <taxon>Saprospiria</taxon>
        <taxon>Saprospirales</taxon>
        <taxon>Saprospiraceae</taxon>
        <taxon>Saprospira</taxon>
    </lineage>
</organism>
<gene>
    <name evidence="1" type="ordered locus">SGRA_4199</name>
</gene>
<reference evidence="1 2" key="1">
    <citation type="journal article" date="2012" name="Stand. Genomic Sci.">
        <title>Complete genome sequencing and analysis of Saprospira grandis str. Lewin, a predatory marine bacterium.</title>
        <authorList>
            <person name="Saw J.H."/>
            <person name="Yuryev A."/>
            <person name="Kanbe M."/>
            <person name="Hou S."/>
            <person name="Young A.G."/>
            <person name="Aizawa S."/>
            <person name="Alam M."/>
        </authorList>
    </citation>
    <scope>NUCLEOTIDE SEQUENCE [LARGE SCALE GENOMIC DNA]</scope>
    <source>
        <strain evidence="1 2">Lewin</strain>
    </source>
</reference>
<dbReference type="STRING" id="984262.SGRA_4199"/>
<keyword evidence="2" id="KW-1185">Reference proteome</keyword>
<dbReference type="HOGENOM" id="CLU_1325570_0_0_10"/>
<proteinExistence type="predicted"/>
<dbReference type="KEGG" id="sgn:SGRA_4199"/>
<evidence type="ECO:0000313" key="1">
    <source>
        <dbReference type="EMBL" id="AFC26914.1"/>
    </source>
</evidence>
<dbReference type="OrthoDB" id="1491962at2"/>
<dbReference type="RefSeq" id="WP_015694489.1">
    <property type="nucleotide sequence ID" value="NC_016940.1"/>
</dbReference>
<name>H6L8V8_SAPGL</name>
<dbReference type="AlphaFoldDB" id="H6L8V8"/>
<dbReference type="Proteomes" id="UP000007519">
    <property type="component" value="Chromosome"/>
</dbReference>
<evidence type="ECO:0000313" key="2">
    <source>
        <dbReference type="Proteomes" id="UP000007519"/>
    </source>
</evidence>
<dbReference type="EMBL" id="CP002831">
    <property type="protein sequence ID" value="AFC26914.1"/>
    <property type="molecule type" value="Genomic_DNA"/>
</dbReference>
<protein>
    <submittedName>
        <fullName evidence="1">Uncharacterized protein</fullName>
    </submittedName>
</protein>
<sequence length="207" mass="24439">MSLWKQIKGLFAENKQQQPETNANSEEKLIRHEPLDRKENFLAYFQKWLASNTKEQMLDWLYAQYQDHCCCGQAEAAIHFMIIPSVSGFVIHFDEARWRPMDFECLFDFFKQQFKQAGYRLQLAELKVTEKDGLQEEIARYYLKPPREFGLAYGEQMDQIFGNIMLTLTKVNEQMINLKLSATSYNDHLYKAPKDFSALMQDICEAY</sequence>
<accession>H6L8V8</accession>
<dbReference type="eggNOG" id="ENOG503321M">
    <property type="taxonomic scope" value="Bacteria"/>
</dbReference>